<evidence type="ECO:0000256" key="1">
    <source>
        <dbReference type="ARBA" id="ARBA00023015"/>
    </source>
</evidence>
<dbReference type="PROSITE" id="PS50043">
    <property type="entry name" value="HTH_LUXR_2"/>
    <property type="match status" value="1"/>
</dbReference>
<dbReference type="SUPFAM" id="SSF46894">
    <property type="entry name" value="C-terminal effector domain of the bipartite response regulators"/>
    <property type="match status" value="1"/>
</dbReference>
<dbReference type="SMART" id="SM00448">
    <property type="entry name" value="REC"/>
    <property type="match status" value="1"/>
</dbReference>
<dbReference type="InterPro" id="IPR001789">
    <property type="entry name" value="Sig_transdc_resp-reg_receiver"/>
</dbReference>
<keyword evidence="2" id="KW-0238">DNA-binding</keyword>
<comment type="caution">
    <text evidence="4">The sequence shown here is derived from an EMBL/GenBank/DDBJ whole genome shotgun (WGS) entry which is preliminary data.</text>
</comment>
<dbReference type="InterPro" id="IPR036388">
    <property type="entry name" value="WH-like_DNA-bd_sf"/>
</dbReference>
<dbReference type="GO" id="GO:0006355">
    <property type="term" value="P:regulation of DNA-templated transcription"/>
    <property type="evidence" value="ECO:0007669"/>
    <property type="project" value="InterPro"/>
</dbReference>
<accession>A0A6I3S2I6</accession>
<dbReference type="Pfam" id="PF00196">
    <property type="entry name" value="GerE"/>
    <property type="match status" value="1"/>
</dbReference>
<name>A0A6I3S2I6_9BURK</name>
<dbReference type="CDD" id="cd06170">
    <property type="entry name" value="LuxR_C_like"/>
    <property type="match status" value="1"/>
</dbReference>
<dbReference type="PANTHER" id="PTHR44688:SF16">
    <property type="entry name" value="DNA-BINDING TRANSCRIPTIONAL ACTIVATOR DEVR_DOSR"/>
    <property type="match status" value="1"/>
</dbReference>
<evidence type="ECO:0000256" key="3">
    <source>
        <dbReference type="ARBA" id="ARBA00023163"/>
    </source>
</evidence>
<evidence type="ECO:0000256" key="2">
    <source>
        <dbReference type="ARBA" id="ARBA00023125"/>
    </source>
</evidence>
<dbReference type="Gene3D" id="1.10.10.10">
    <property type="entry name" value="Winged helix-like DNA-binding domain superfamily/Winged helix DNA-binding domain"/>
    <property type="match status" value="1"/>
</dbReference>
<evidence type="ECO:0000313" key="5">
    <source>
        <dbReference type="Proteomes" id="UP000462362"/>
    </source>
</evidence>
<dbReference type="InterPro" id="IPR011006">
    <property type="entry name" value="CheY-like_superfamily"/>
</dbReference>
<dbReference type="PROSITE" id="PS50110">
    <property type="entry name" value="RESPONSE_REGULATORY"/>
    <property type="match status" value="1"/>
</dbReference>
<dbReference type="Gene3D" id="3.40.50.2300">
    <property type="match status" value="1"/>
</dbReference>
<evidence type="ECO:0000313" key="4">
    <source>
        <dbReference type="EMBL" id="MTU42193.1"/>
    </source>
</evidence>
<dbReference type="SMART" id="SM00421">
    <property type="entry name" value="HTH_LUXR"/>
    <property type="match status" value="1"/>
</dbReference>
<keyword evidence="1" id="KW-0805">Transcription regulation</keyword>
<dbReference type="GO" id="GO:0000160">
    <property type="term" value="P:phosphorelay signal transduction system"/>
    <property type="evidence" value="ECO:0007669"/>
    <property type="project" value="InterPro"/>
</dbReference>
<proteinExistence type="predicted"/>
<dbReference type="GO" id="GO:0003677">
    <property type="term" value="F:DNA binding"/>
    <property type="evidence" value="ECO:0007669"/>
    <property type="project" value="UniProtKB-KW"/>
</dbReference>
<dbReference type="PANTHER" id="PTHR44688">
    <property type="entry name" value="DNA-BINDING TRANSCRIPTIONAL ACTIVATOR DEVR_DOSR"/>
    <property type="match status" value="1"/>
</dbReference>
<dbReference type="InterPro" id="IPR000792">
    <property type="entry name" value="Tscrpt_reg_LuxR_C"/>
</dbReference>
<dbReference type="PRINTS" id="PR00038">
    <property type="entry name" value="HTHLUXR"/>
</dbReference>
<organism evidence="4 5">
    <name type="scientific">Parasutterella excrementihominis</name>
    <dbReference type="NCBI Taxonomy" id="487175"/>
    <lineage>
        <taxon>Bacteria</taxon>
        <taxon>Pseudomonadati</taxon>
        <taxon>Pseudomonadota</taxon>
        <taxon>Betaproteobacteria</taxon>
        <taxon>Burkholderiales</taxon>
        <taxon>Sutterellaceae</taxon>
        <taxon>Parasutterella</taxon>
    </lineage>
</organism>
<dbReference type="Proteomes" id="UP000462362">
    <property type="component" value="Unassembled WGS sequence"/>
</dbReference>
<dbReference type="PROSITE" id="PS00622">
    <property type="entry name" value="HTH_LUXR_1"/>
    <property type="match status" value="1"/>
</dbReference>
<dbReference type="SUPFAM" id="SSF52172">
    <property type="entry name" value="CheY-like"/>
    <property type="match status" value="1"/>
</dbReference>
<dbReference type="InterPro" id="IPR016032">
    <property type="entry name" value="Sig_transdc_resp-reg_C-effctor"/>
</dbReference>
<sequence>MNKEHTLIRLVDDDESLLFSTKILLEALGWKVAAYNSPTEFLVRDNLSIPGCAVLDVRMPQMTGLEVQEMLIERGFAHFPLIFLSGHGDIQMAVNAMSKGALTFLEKPVDPERLNQEVTRAVELGIRQAEEVNELNALKRRYRQLTNREKEVLSLVAEGLTNKEIADRLELSVPTIKMHRSRASEKLATDSVAEITRALILLNEATAK</sequence>
<protein>
    <submittedName>
        <fullName evidence="4">Response regulator</fullName>
    </submittedName>
</protein>
<gene>
    <name evidence="4" type="ORF">GMD42_00860</name>
</gene>
<dbReference type="Pfam" id="PF00072">
    <property type="entry name" value="Response_reg"/>
    <property type="match status" value="1"/>
</dbReference>
<dbReference type="EMBL" id="WNCL01000002">
    <property type="protein sequence ID" value="MTU42193.1"/>
    <property type="molecule type" value="Genomic_DNA"/>
</dbReference>
<reference evidence="4 5" key="1">
    <citation type="journal article" date="2019" name="Nat. Med.">
        <title>A library of human gut bacterial isolates paired with longitudinal multiomics data enables mechanistic microbiome research.</title>
        <authorList>
            <person name="Poyet M."/>
            <person name="Groussin M."/>
            <person name="Gibbons S.M."/>
            <person name="Avila-Pacheco J."/>
            <person name="Jiang X."/>
            <person name="Kearney S.M."/>
            <person name="Perrotta A.R."/>
            <person name="Berdy B."/>
            <person name="Zhao S."/>
            <person name="Lieberman T.D."/>
            <person name="Swanson P.K."/>
            <person name="Smith M."/>
            <person name="Roesemann S."/>
            <person name="Alexander J.E."/>
            <person name="Rich S.A."/>
            <person name="Livny J."/>
            <person name="Vlamakis H."/>
            <person name="Clish C."/>
            <person name="Bullock K."/>
            <person name="Deik A."/>
            <person name="Scott J."/>
            <person name="Pierce K.A."/>
            <person name="Xavier R.J."/>
            <person name="Alm E.J."/>
        </authorList>
    </citation>
    <scope>NUCLEOTIDE SEQUENCE [LARGE SCALE GENOMIC DNA]</scope>
    <source>
        <strain evidence="4 5">BIOML-A2</strain>
    </source>
</reference>
<dbReference type="RefSeq" id="WP_021868450.1">
    <property type="nucleotide sequence ID" value="NZ_CAUABC010000052.1"/>
</dbReference>
<keyword evidence="3" id="KW-0804">Transcription</keyword>
<dbReference type="AlphaFoldDB" id="A0A6I3S2I6"/>